<comment type="caution">
    <text evidence="4">The sequence shown here is derived from an EMBL/GenBank/DDBJ whole genome shotgun (WGS) entry which is preliminary data.</text>
</comment>
<sequence>MRGGGALPPHINNPSHSSYLLKTRFIFHIISDYIASYHLKKLRFLESFLNISIQTHIIDSNSFQNLVPWGEGQNYTTYYRLKIASLLPQHIDKCIYLDCDMILNADIRELYAIALQEHICAVVGEERTFEQPMVALPNNEHFSIKTKYSFNAGLLLLNLKKWREHNIESKLFALLQKVVLTDQDALNIVFNDNIIMLDTRWNCFPVLLQQQPSTAWHHIFKDEANEVSKPTTSLTRAEYEEVCKEAKIIHFGGPKPWQKKAYDFPDIAMWNLKRWYFRLWWINAACTPFYRDISWHILELDKRGIKNRLYDFIKLPDKIQRLGRKYLKNLMKNHNIKKDNP</sequence>
<keyword evidence="3" id="KW-0479">Metal-binding</keyword>
<dbReference type="InterPro" id="IPR050748">
    <property type="entry name" value="Glycosyltrans_8_dom-fam"/>
</dbReference>
<evidence type="ECO:0000256" key="1">
    <source>
        <dbReference type="ARBA" id="ARBA00022676"/>
    </source>
</evidence>
<dbReference type="InterPro" id="IPR029044">
    <property type="entry name" value="Nucleotide-diphossugar_trans"/>
</dbReference>
<dbReference type="InterPro" id="IPR002495">
    <property type="entry name" value="Glyco_trans_8"/>
</dbReference>
<accession>A0A3D8J7C7</accession>
<dbReference type="SUPFAM" id="SSF53448">
    <property type="entry name" value="Nucleotide-diphospho-sugar transferases"/>
    <property type="match status" value="1"/>
</dbReference>
<keyword evidence="5" id="KW-1185">Reference proteome</keyword>
<dbReference type="Gene3D" id="3.90.550.10">
    <property type="entry name" value="Spore Coat Polysaccharide Biosynthesis Protein SpsA, Chain A"/>
    <property type="match status" value="1"/>
</dbReference>
<dbReference type="PANTHER" id="PTHR13778">
    <property type="entry name" value="GLYCOSYLTRANSFERASE 8 DOMAIN-CONTAINING PROTEIN"/>
    <property type="match status" value="1"/>
</dbReference>
<gene>
    <name evidence="4" type="ORF">CQA66_01270</name>
</gene>
<protein>
    <recommendedName>
        <fullName evidence="6">Glycosyltransferase family 8 protein</fullName>
    </recommendedName>
</protein>
<dbReference type="GO" id="GO:0046872">
    <property type="term" value="F:metal ion binding"/>
    <property type="evidence" value="ECO:0007669"/>
    <property type="project" value="UniProtKB-KW"/>
</dbReference>
<dbReference type="EMBL" id="NXLW01000002">
    <property type="protein sequence ID" value="RDU73328.1"/>
    <property type="molecule type" value="Genomic_DNA"/>
</dbReference>
<dbReference type="PANTHER" id="PTHR13778:SF47">
    <property type="entry name" value="LIPOPOLYSACCHARIDE 1,3-GALACTOSYLTRANSFERASE"/>
    <property type="match status" value="1"/>
</dbReference>
<keyword evidence="1" id="KW-0328">Glycosyltransferase</keyword>
<organism evidence="4 5">
    <name type="scientific">Helicobacter aurati</name>
    <dbReference type="NCBI Taxonomy" id="137778"/>
    <lineage>
        <taxon>Bacteria</taxon>
        <taxon>Pseudomonadati</taxon>
        <taxon>Campylobacterota</taxon>
        <taxon>Epsilonproteobacteria</taxon>
        <taxon>Campylobacterales</taxon>
        <taxon>Helicobacteraceae</taxon>
        <taxon>Helicobacter</taxon>
    </lineage>
</organism>
<evidence type="ECO:0000256" key="2">
    <source>
        <dbReference type="ARBA" id="ARBA00022679"/>
    </source>
</evidence>
<evidence type="ECO:0000313" key="5">
    <source>
        <dbReference type="Proteomes" id="UP000256424"/>
    </source>
</evidence>
<dbReference type="Pfam" id="PF01501">
    <property type="entry name" value="Glyco_transf_8"/>
    <property type="match status" value="1"/>
</dbReference>
<keyword evidence="2" id="KW-0808">Transferase</keyword>
<evidence type="ECO:0008006" key="6">
    <source>
        <dbReference type="Google" id="ProtNLM"/>
    </source>
</evidence>
<proteinExistence type="predicted"/>
<dbReference type="AlphaFoldDB" id="A0A3D8J7C7"/>
<name>A0A3D8J7C7_9HELI</name>
<dbReference type="GO" id="GO:0016757">
    <property type="term" value="F:glycosyltransferase activity"/>
    <property type="evidence" value="ECO:0007669"/>
    <property type="project" value="UniProtKB-KW"/>
</dbReference>
<reference evidence="4 5" key="1">
    <citation type="submission" date="2018-04" db="EMBL/GenBank/DDBJ databases">
        <title>Novel Campyloabacter and Helicobacter Species and Strains.</title>
        <authorList>
            <person name="Mannion A.J."/>
            <person name="Shen Z."/>
            <person name="Fox J.G."/>
        </authorList>
    </citation>
    <scope>NUCLEOTIDE SEQUENCE [LARGE SCALE GENOMIC DNA]</scope>
    <source>
        <strain evidence="4 5">MIT 97-5075</strain>
    </source>
</reference>
<evidence type="ECO:0000256" key="3">
    <source>
        <dbReference type="ARBA" id="ARBA00022723"/>
    </source>
</evidence>
<evidence type="ECO:0000313" key="4">
    <source>
        <dbReference type="EMBL" id="RDU73328.1"/>
    </source>
</evidence>
<dbReference type="CDD" id="cd04194">
    <property type="entry name" value="GT8_A4GalT_like"/>
    <property type="match status" value="1"/>
</dbReference>
<dbReference type="Proteomes" id="UP000256424">
    <property type="component" value="Unassembled WGS sequence"/>
</dbReference>